<feature type="transmembrane region" description="Helical" evidence="1">
    <location>
        <begin position="117"/>
        <end position="140"/>
    </location>
</feature>
<dbReference type="InterPro" id="IPR050879">
    <property type="entry name" value="Acyltransferase_3"/>
</dbReference>
<dbReference type="Pfam" id="PF01757">
    <property type="entry name" value="Acyl_transf_3"/>
    <property type="match status" value="1"/>
</dbReference>
<comment type="caution">
    <text evidence="3">The sequence shown here is derived from an EMBL/GenBank/DDBJ whole genome shotgun (WGS) entry which is preliminary data.</text>
</comment>
<feature type="transmembrane region" description="Helical" evidence="1">
    <location>
        <begin position="16"/>
        <end position="35"/>
    </location>
</feature>
<feature type="transmembrane region" description="Helical" evidence="1">
    <location>
        <begin position="246"/>
        <end position="266"/>
    </location>
</feature>
<feature type="transmembrane region" description="Helical" evidence="1">
    <location>
        <begin position="47"/>
        <end position="64"/>
    </location>
</feature>
<feature type="transmembrane region" description="Helical" evidence="1">
    <location>
        <begin position="84"/>
        <end position="105"/>
    </location>
</feature>
<dbReference type="InterPro" id="IPR002656">
    <property type="entry name" value="Acyl_transf_3_dom"/>
</dbReference>
<evidence type="ECO:0000313" key="4">
    <source>
        <dbReference type="Proteomes" id="UP000253209"/>
    </source>
</evidence>
<keyword evidence="1" id="KW-1133">Transmembrane helix</keyword>
<keyword evidence="1" id="KW-0472">Membrane</keyword>
<dbReference type="Proteomes" id="UP000253209">
    <property type="component" value="Unassembled WGS sequence"/>
</dbReference>
<feature type="transmembrane region" description="Helical" evidence="1">
    <location>
        <begin position="278"/>
        <end position="297"/>
    </location>
</feature>
<evidence type="ECO:0000256" key="1">
    <source>
        <dbReference type="SAM" id="Phobius"/>
    </source>
</evidence>
<gene>
    <name evidence="3" type="ORF">DJ568_14815</name>
</gene>
<protein>
    <recommendedName>
        <fullName evidence="2">Acyltransferase 3 domain-containing protein</fullName>
    </recommendedName>
</protein>
<evidence type="ECO:0000313" key="3">
    <source>
        <dbReference type="EMBL" id="RCH54148.1"/>
    </source>
</evidence>
<proteinExistence type="predicted"/>
<dbReference type="OrthoDB" id="290051at2"/>
<keyword evidence="4" id="KW-1185">Reference proteome</keyword>
<dbReference type="RefSeq" id="WP_114006073.1">
    <property type="nucleotide sequence ID" value="NZ_QGDC01000008.1"/>
</dbReference>
<evidence type="ECO:0000259" key="2">
    <source>
        <dbReference type="Pfam" id="PF01757"/>
    </source>
</evidence>
<sequence>MQTLDTVIIRGNNNFGLVRLITASLVIFNHSSALFPKGYHMPETGYLRLWVFFFLSGLFITSSYGNSKTQVSFIIMRMSRLWPALIVCTLLTVFVMGPLVTSLSLNEYFTSEVTWKYLVSNSIIFNIKYYLPGVFTTNYFKDVVNNPLWTIPMELKCYGIVFGLGFLGLFKSKVTMLTGYMVMIIYLFNTKMNFWEITSGSITLYMLFFAGSICYFFRKYIYIDYRIALCLIFLLTLTHFATIHQIVSMLILQFALIYTTLVLGASRIFKKVKLPGDYSYGVYIYGFIVQQTIAHYLPDISPLVSIVYTMPVVIILGGLSWHLIENPALKFGKKLARMNGDERSRWRKSLLSRS</sequence>
<dbReference type="AlphaFoldDB" id="A0A367GM96"/>
<keyword evidence="1" id="KW-0812">Transmembrane</keyword>
<feature type="transmembrane region" description="Helical" evidence="1">
    <location>
        <begin position="194"/>
        <end position="216"/>
    </location>
</feature>
<feature type="transmembrane region" description="Helical" evidence="1">
    <location>
        <begin position="161"/>
        <end position="188"/>
    </location>
</feature>
<dbReference type="PANTHER" id="PTHR23028:SF134">
    <property type="entry name" value="PUTATIVE (AFU_ORTHOLOGUE AFUA_4G08520)-RELATED"/>
    <property type="match status" value="1"/>
</dbReference>
<dbReference type="GO" id="GO:0016747">
    <property type="term" value="F:acyltransferase activity, transferring groups other than amino-acyl groups"/>
    <property type="evidence" value="ECO:0007669"/>
    <property type="project" value="InterPro"/>
</dbReference>
<dbReference type="PANTHER" id="PTHR23028">
    <property type="entry name" value="ACETYLTRANSFERASE"/>
    <property type="match status" value="1"/>
</dbReference>
<dbReference type="EMBL" id="QGDC01000008">
    <property type="protein sequence ID" value="RCH54148.1"/>
    <property type="molecule type" value="Genomic_DNA"/>
</dbReference>
<feature type="transmembrane region" description="Helical" evidence="1">
    <location>
        <begin position="303"/>
        <end position="324"/>
    </location>
</feature>
<feature type="transmembrane region" description="Helical" evidence="1">
    <location>
        <begin position="223"/>
        <end position="240"/>
    </location>
</feature>
<organism evidence="3 4">
    <name type="scientific">Mucilaginibacter hurinus</name>
    <dbReference type="NCBI Taxonomy" id="2201324"/>
    <lineage>
        <taxon>Bacteria</taxon>
        <taxon>Pseudomonadati</taxon>
        <taxon>Bacteroidota</taxon>
        <taxon>Sphingobacteriia</taxon>
        <taxon>Sphingobacteriales</taxon>
        <taxon>Sphingobacteriaceae</taxon>
        <taxon>Mucilaginibacter</taxon>
    </lineage>
</organism>
<feature type="domain" description="Acyltransferase 3" evidence="2">
    <location>
        <begin position="15"/>
        <end position="315"/>
    </location>
</feature>
<name>A0A367GM96_9SPHI</name>
<accession>A0A367GM96</accession>
<reference evidence="3 4" key="1">
    <citation type="submission" date="2018-05" db="EMBL/GenBank/DDBJ databases">
        <title>Mucilaginibacter hurinus sp. nov., isolated from briquette warehouse soil.</title>
        <authorList>
            <person name="Choi L."/>
        </authorList>
    </citation>
    <scope>NUCLEOTIDE SEQUENCE [LARGE SCALE GENOMIC DNA]</scope>
    <source>
        <strain evidence="3 4">ZR32</strain>
    </source>
</reference>